<dbReference type="RefSeq" id="WP_072888238.1">
    <property type="nucleotide sequence ID" value="NZ_FQVW01000004.1"/>
</dbReference>
<dbReference type="InterPro" id="IPR000834">
    <property type="entry name" value="Peptidase_M14"/>
</dbReference>
<keyword evidence="3" id="KW-0645">Protease</keyword>
<name>A0A1M5E938_9BACI</name>
<dbReference type="PROSITE" id="PS00132">
    <property type="entry name" value="CARBOXYPEPT_ZN_1"/>
    <property type="match status" value="1"/>
</dbReference>
<dbReference type="AlphaFoldDB" id="A0A1M5E938"/>
<comment type="similarity">
    <text evidence="2 8">Belongs to the peptidase M14 family.</text>
</comment>
<sequence length="1116" mass="126972">MKKLLFLLLLVSILLVPELSYAEELTEESTLNDERTADEWFEFANSQKTASKLLQAFIEAYYHYPSDSRFVEGINTSARSLLDWSTTKHQKGSLEIAEIRYNLILNAPMLNDAIKKETEKKLEYIDSALPMEQDFINQANNNPTASGKLDIYSEGYYVYPNHQELESGVNYSAELLFNWTNNKHQQRIYHTAVDRYQSILDAPVTDPTIKQIAEEYLGYAQKEQLAPAHYIEMAKRSNKVSTILDIYEEGYHLYPNHDAIKQGLQSSTVSLLEWATRQHQNGKTNTAQTRYERILELPLLDSNVKDIILKRLGYALEGRTLPTVENIIHQADQDNTASGKLDIYINGYELYPENQHLITGINESAQLLFNWAKKQHKNQKYEIATDRYQQILNAPKLSKELRVETEKYLKYSSKQELTSEQLYDLANSSTKVSEKFSLFSEGYERFPENTLMKDGLINSTYSLMDWSTIQHQNGKLNTAITRYEMVLASPFLEPTIETEATKKLELANSRSVLPKEEELLKQIEASTKASSKLALAIDSYEFYPRNKDFIVAVNESSTNLLDWATSQHLKGNIDIAIDRYETILDVTVLNNELVTETENKLAYALDGKILPTSKELIEQINNAYKATEKLQLAINSYLFYPRSNEIKAAVESSAISLLEWATIQHLNGNVKTAQERYEIILSAPALPDTLINETSLKLKYANKMEIFPSVSEIMQAANNEGSASKRLEIFNEGYTLHPRDKQIKKGLDQSAVLLMDWAVRKQQSGNFTTSIDRYNKIIESIGVSSSIKQKAKTYRELAKKGKGIYTIAKVVNANVAKYSYSQMEKDIRKLEQQYPYLVTTEVIGKSVEGRNIYAVKLGFGKKEVFLNGSQHAREHMTTNLLMKMLDEYAYSYAKGTKFDSYNTKAILDEVSIWFVPMVNPDGVSLVQFGASTVSNPNEVIRMNNGSTDFKAWKANSRGVDLNRNFPKNWHLVQNDPGRPLPANFKGYKPLSEPEAIALYEFTKAHNFKTEVDYHSSGSILYFGDDLYGINNSLHKLSKKIAEKVSLKTGYSLYYTRGIPGGGRRADWSQQDLGRPVLTPEIAPYVGNRPVPLSYFNSIWNKNNSIGLLIAEEASHR</sequence>
<dbReference type="InterPro" id="IPR057246">
    <property type="entry name" value="CARBOXYPEPT_ZN_1"/>
</dbReference>
<evidence type="ECO:0000256" key="1">
    <source>
        <dbReference type="ARBA" id="ARBA00001947"/>
    </source>
</evidence>
<feature type="signal peptide" evidence="9">
    <location>
        <begin position="1"/>
        <end position="22"/>
    </location>
</feature>
<protein>
    <submittedName>
        <fullName evidence="11">Mannosyl-glycoprotein endo-beta-N-acetylglucosaminidase</fullName>
    </submittedName>
</protein>
<dbReference type="GO" id="GO:0005615">
    <property type="term" value="C:extracellular space"/>
    <property type="evidence" value="ECO:0007669"/>
    <property type="project" value="TreeGrafter"/>
</dbReference>
<keyword evidence="6" id="KW-0862">Zinc</keyword>
<evidence type="ECO:0000259" key="10">
    <source>
        <dbReference type="PROSITE" id="PS52035"/>
    </source>
</evidence>
<dbReference type="GO" id="GO:0008270">
    <property type="term" value="F:zinc ion binding"/>
    <property type="evidence" value="ECO:0007669"/>
    <property type="project" value="InterPro"/>
</dbReference>
<keyword evidence="9" id="KW-0732">Signal</keyword>
<dbReference type="Gene3D" id="6.10.250.190">
    <property type="match status" value="8"/>
</dbReference>
<dbReference type="PANTHER" id="PTHR11705:SF143">
    <property type="entry name" value="SLL0236 PROTEIN"/>
    <property type="match status" value="1"/>
</dbReference>
<evidence type="ECO:0000256" key="8">
    <source>
        <dbReference type="PROSITE-ProRule" id="PRU01379"/>
    </source>
</evidence>
<proteinExistence type="inferred from homology"/>
<organism evidence="11 12">
    <name type="scientific">Ornithinibacillus halophilus</name>
    <dbReference type="NCBI Taxonomy" id="930117"/>
    <lineage>
        <taxon>Bacteria</taxon>
        <taxon>Bacillati</taxon>
        <taxon>Bacillota</taxon>
        <taxon>Bacilli</taxon>
        <taxon>Bacillales</taxon>
        <taxon>Bacillaceae</taxon>
        <taxon>Ornithinibacillus</taxon>
    </lineage>
</organism>
<evidence type="ECO:0000313" key="12">
    <source>
        <dbReference type="Proteomes" id="UP000183988"/>
    </source>
</evidence>
<comment type="caution">
    <text evidence="8">Lacks conserved residue(s) required for the propagation of feature annotation.</text>
</comment>
<dbReference type="STRING" id="930117.SAMN05216225_100418"/>
<evidence type="ECO:0000313" key="11">
    <source>
        <dbReference type="EMBL" id="SHF75561.1"/>
    </source>
</evidence>
<evidence type="ECO:0000256" key="3">
    <source>
        <dbReference type="ARBA" id="ARBA00022670"/>
    </source>
</evidence>
<evidence type="ECO:0000256" key="5">
    <source>
        <dbReference type="ARBA" id="ARBA00022801"/>
    </source>
</evidence>
<dbReference type="GO" id="GO:0004181">
    <property type="term" value="F:metallocarboxypeptidase activity"/>
    <property type="evidence" value="ECO:0007669"/>
    <property type="project" value="InterPro"/>
</dbReference>
<evidence type="ECO:0000256" key="4">
    <source>
        <dbReference type="ARBA" id="ARBA00022723"/>
    </source>
</evidence>
<dbReference type="PRINTS" id="PR00765">
    <property type="entry name" value="CRBOXYPTASEA"/>
</dbReference>
<dbReference type="GO" id="GO:0006508">
    <property type="term" value="P:proteolysis"/>
    <property type="evidence" value="ECO:0007669"/>
    <property type="project" value="UniProtKB-KW"/>
</dbReference>
<keyword evidence="5" id="KW-0378">Hydrolase</keyword>
<dbReference type="PANTHER" id="PTHR11705">
    <property type="entry name" value="PROTEASE FAMILY M14 CARBOXYPEPTIDASE A,B"/>
    <property type="match status" value="1"/>
</dbReference>
<accession>A0A1M5E938</accession>
<dbReference type="Gene3D" id="3.40.630.10">
    <property type="entry name" value="Zn peptidases"/>
    <property type="match status" value="1"/>
</dbReference>
<dbReference type="PROSITE" id="PS52035">
    <property type="entry name" value="PEPTIDASE_M14"/>
    <property type="match status" value="1"/>
</dbReference>
<evidence type="ECO:0000256" key="2">
    <source>
        <dbReference type="ARBA" id="ARBA00005988"/>
    </source>
</evidence>
<comment type="cofactor">
    <cofactor evidence="1">
        <name>Zn(2+)</name>
        <dbReference type="ChEBI" id="CHEBI:29105"/>
    </cofactor>
</comment>
<evidence type="ECO:0000256" key="9">
    <source>
        <dbReference type="SAM" id="SignalP"/>
    </source>
</evidence>
<dbReference type="SMART" id="SM00631">
    <property type="entry name" value="Zn_pept"/>
    <property type="match status" value="1"/>
</dbReference>
<dbReference type="Proteomes" id="UP000183988">
    <property type="component" value="Unassembled WGS sequence"/>
</dbReference>
<dbReference type="OrthoDB" id="9802862at2"/>
<keyword evidence="4" id="KW-0479">Metal-binding</keyword>
<reference evidence="11 12" key="1">
    <citation type="submission" date="2016-11" db="EMBL/GenBank/DDBJ databases">
        <authorList>
            <person name="Jaros S."/>
            <person name="Januszkiewicz K."/>
            <person name="Wedrychowicz H."/>
        </authorList>
    </citation>
    <scope>NUCLEOTIDE SEQUENCE [LARGE SCALE GENOMIC DNA]</scope>
    <source>
        <strain evidence="11 12">IBRC-M 10683</strain>
    </source>
</reference>
<dbReference type="EMBL" id="FQVW01000004">
    <property type="protein sequence ID" value="SHF75561.1"/>
    <property type="molecule type" value="Genomic_DNA"/>
</dbReference>
<dbReference type="SUPFAM" id="SSF53187">
    <property type="entry name" value="Zn-dependent exopeptidases"/>
    <property type="match status" value="1"/>
</dbReference>
<gene>
    <name evidence="11" type="ORF">SAMN05216225_100418</name>
</gene>
<feature type="chain" id="PRO_5013290911" evidence="9">
    <location>
        <begin position="23"/>
        <end position="1116"/>
    </location>
</feature>
<dbReference type="Pfam" id="PF00246">
    <property type="entry name" value="Peptidase_M14"/>
    <property type="match status" value="1"/>
</dbReference>
<evidence type="ECO:0000256" key="6">
    <source>
        <dbReference type="ARBA" id="ARBA00022833"/>
    </source>
</evidence>
<evidence type="ECO:0000256" key="7">
    <source>
        <dbReference type="ARBA" id="ARBA00023049"/>
    </source>
</evidence>
<keyword evidence="7" id="KW-0482">Metalloprotease</keyword>
<feature type="domain" description="Peptidase M14" evidence="10">
    <location>
        <begin position="816"/>
        <end position="1116"/>
    </location>
</feature>
<keyword evidence="12" id="KW-1185">Reference proteome</keyword>